<dbReference type="Pfam" id="PF13573">
    <property type="entry name" value="SprB"/>
    <property type="match status" value="9"/>
</dbReference>
<name>A0A0S7C3M3_9BACT</name>
<dbReference type="Pfam" id="PF13585">
    <property type="entry name" value="CHU_C"/>
    <property type="match status" value="1"/>
</dbReference>
<dbReference type="InterPro" id="IPR025667">
    <property type="entry name" value="SprB_repeat"/>
</dbReference>
<proteinExistence type="predicted"/>
<evidence type="ECO:0000313" key="1">
    <source>
        <dbReference type="EMBL" id="GAP45266.1"/>
    </source>
</evidence>
<evidence type="ECO:0000313" key="2">
    <source>
        <dbReference type="Proteomes" id="UP000053091"/>
    </source>
</evidence>
<dbReference type="SUPFAM" id="SSF50939">
    <property type="entry name" value="Sialidases"/>
    <property type="match status" value="2"/>
</dbReference>
<dbReference type="PATRIC" id="fig|1678841.3.peg.3880"/>
<dbReference type="STRING" id="1678841.TBC1_121087"/>
<dbReference type="InterPro" id="IPR036278">
    <property type="entry name" value="Sialidase_sf"/>
</dbReference>
<dbReference type="InterPro" id="IPR036179">
    <property type="entry name" value="Ig-like_dom_sf"/>
</dbReference>
<gene>
    <name evidence="1" type="ORF">TBC1_121087</name>
</gene>
<protein>
    <submittedName>
        <fullName evidence="1">Protein containing C-terminal domain of CHU protein family</fullName>
    </submittedName>
</protein>
<dbReference type="InterPro" id="IPR013783">
    <property type="entry name" value="Ig-like_fold"/>
</dbReference>
<dbReference type="Proteomes" id="UP000053091">
    <property type="component" value="Unassembled WGS sequence"/>
</dbReference>
<dbReference type="InterPro" id="IPR026341">
    <property type="entry name" value="T9SS_type_B"/>
</dbReference>
<dbReference type="EMBL" id="DF968183">
    <property type="protein sequence ID" value="GAP45266.1"/>
    <property type="molecule type" value="Genomic_DNA"/>
</dbReference>
<dbReference type="CDD" id="cd08547">
    <property type="entry name" value="Type_II_cohesin"/>
    <property type="match status" value="1"/>
</dbReference>
<dbReference type="NCBIfam" id="TIGR04131">
    <property type="entry name" value="Bac_Flav_CTERM"/>
    <property type="match status" value="1"/>
</dbReference>
<sequence>MVVRDAALCATFWPDEVIINNTGGAEITEVISTDANCGSNDGTITITATGGTAPLEYSIDGGLSWSATNVFTGLIPGNYNIVVRDAALCATLWPDEVIINNIGGAEITEVVATDASCGNNDGTITITATGGTAPLEYSIDGGLNWSLTNVFTGLIPGTYNIVVRDAALCATIWPDEVIINNTGGAEITEVIATNANCGSNDGTITITASGGTAPMEYSIDGGLSWSAVNVFTGLIPGTYNIVVRDAALCETIWPDEVIINNTGGAEITEVIATDATCGNNDGTITITAAGGTAPLEYSIDGGLSWSALNVFTGLLPGTYSIVVRDAALCATLWPDEVIINNTGGAEITEVISTDATCGNNDGTITITATGGTAPLEYSIDGGLNLSAVNVFTGLIPGTYNIVVRDAALCATFWPDEVIINNTGGAEITEVISTDANCGSNDGTITITATGGTAPLEYSIDGGLSWSSVNIFTGLIPGTYNIVVRDAALCATLWPDEVIINNTGGAEITEVIATNANCGNNDGTITITATGGTAPLEYSIDGGLSWSALNVFTGLIPGTYNIVVRDAALCETIWPDEVIINNAGGAEITEVISTDANCGSNDGTITITATGGTAPLEYSIDGGLSWSALNVFTGLIPGTYNIVVRDAALCATLWPDEVIINNTGGAEITEVIATDANCGSNDGTITITATGGTAPLEYSIDGGLNWSAVNVFTGLTPGTYNIVVRDAALCETLWPDEILINNAGGVTITGVMVTDGTCGEASGSISITAVGNMLQFSITNGASWQDDPFFGNLSAGSYTVQVMDAFNCIAVWPDALIIQSEPGPVIVNLEIIDATNGQANGEVNIVANGGLEPLEYQVDNLGWQPVSQFSGLAVGAHTAWVRDANGCIDSRMFIVGNVLVNEVEVSADTVEYCLNFPVVIPVDAENFVDIVEFTVVIQFDPAVLSFVNLINIHPGLAGGVFSYSLSQTLDTLSIRYSIANNSATVPANAELFGLNFAALAPGNSEINWISSQSVIYASAGYAVPRLLINGRALIFPAPDILADGAGTFCEGDSIMLDITSNDAQELAYLWTGPSGFSSTLQDLEFPSLRLSDAGTYTLIATNSDGCPQTIPMTLEVNPKPWLNLAEADTLCAGTPHLLDAGPGYESYLWQDGSVIQSRTESDAGIYTVQVVNSYGCTGESTVWLIPCSLELIMPNAFTPNGDGRNDVFRPVLLGDVTPSRFFMQIYNSWGELIYETNDYGAGWDGTVKGSPAPSSVYVYVITFEVPGYINTTTVNPVRGSISLIR</sequence>
<dbReference type="Gene3D" id="2.60.40.10">
    <property type="entry name" value="Immunoglobulins"/>
    <property type="match status" value="1"/>
</dbReference>
<keyword evidence="2" id="KW-1185">Reference proteome</keyword>
<accession>A0A0S7C3M3</accession>
<organism evidence="1">
    <name type="scientific">Lentimicrobium saccharophilum</name>
    <dbReference type="NCBI Taxonomy" id="1678841"/>
    <lineage>
        <taxon>Bacteria</taxon>
        <taxon>Pseudomonadati</taxon>
        <taxon>Bacteroidota</taxon>
        <taxon>Bacteroidia</taxon>
        <taxon>Bacteroidales</taxon>
        <taxon>Lentimicrobiaceae</taxon>
        <taxon>Lentimicrobium</taxon>
    </lineage>
</organism>
<reference evidence="1" key="1">
    <citation type="journal article" date="2015" name="Genome Announc.">
        <title>Draft Genome Sequence of Bacteroidales Strain TBC1, a Novel Isolate from a Methanogenic Wastewater Treatment System.</title>
        <authorList>
            <person name="Tourlousse D.M."/>
            <person name="Matsuura N."/>
            <person name="Sun L."/>
            <person name="Toyonaga M."/>
            <person name="Kuroda K."/>
            <person name="Ohashi A."/>
            <person name="Cruz R."/>
            <person name="Yamaguchi T."/>
            <person name="Sekiguchi Y."/>
        </authorList>
    </citation>
    <scope>NUCLEOTIDE SEQUENCE [LARGE SCALE GENOMIC DNA]</scope>
    <source>
        <strain evidence="1">TBC1</strain>
    </source>
</reference>
<dbReference type="SUPFAM" id="SSF48726">
    <property type="entry name" value="Immunoglobulin"/>
    <property type="match status" value="1"/>
</dbReference>